<comment type="subcellular location">
    <subcellularLocation>
        <location evidence="1">Cell membrane</location>
        <topology evidence="1">Multi-pass membrane protein</topology>
    </subcellularLocation>
</comment>
<evidence type="ECO:0000256" key="2">
    <source>
        <dbReference type="ARBA" id="ARBA00006679"/>
    </source>
</evidence>
<accession>A0A1H3IPH8</accession>
<gene>
    <name evidence="8" type="ORF">SAMN05444340_105175</name>
</gene>
<evidence type="ECO:0000256" key="6">
    <source>
        <dbReference type="ARBA" id="ARBA00023136"/>
    </source>
</evidence>
<evidence type="ECO:0000313" key="8">
    <source>
        <dbReference type="EMBL" id="SDY29215.1"/>
    </source>
</evidence>
<dbReference type="STRING" id="321339.SAMN05444340_105175"/>
<organism evidence="8 9">
    <name type="scientific">Citreimonas salinaria</name>
    <dbReference type="NCBI Taxonomy" id="321339"/>
    <lineage>
        <taxon>Bacteria</taxon>
        <taxon>Pseudomonadati</taxon>
        <taxon>Pseudomonadota</taxon>
        <taxon>Alphaproteobacteria</taxon>
        <taxon>Rhodobacterales</taxon>
        <taxon>Roseobacteraceae</taxon>
        <taxon>Citreimonas</taxon>
    </lineage>
</organism>
<dbReference type="InterPro" id="IPR032808">
    <property type="entry name" value="DoxX"/>
</dbReference>
<keyword evidence="4 7" id="KW-0812">Transmembrane</keyword>
<dbReference type="Proteomes" id="UP000199286">
    <property type="component" value="Unassembled WGS sequence"/>
</dbReference>
<evidence type="ECO:0000256" key="5">
    <source>
        <dbReference type="ARBA" id="ARBA00022989"/>
    </source>
</evidence>
<feature type="transmembrane region" description="Helical" evidence="7">
    <location>
        <begin position="38"/>
        <end position="65"/>
    </location>
</feature>
<dbReference type="PANTHER" id="PTHR33452:SF1">
    <property type="entry name" value="INNER MEMBRANE PROTEIN YPHA-RELATED"/>
    <property type="match status" value="1"/>
</dbReference>
<protein>
    <submittedName>
        <fullName evidence="8">Putative oxidoreductase</fullName>
    </submittedName>
</protein>
<feature type="transmembrane region" description="Helical" evidence="7">
    <location>
        <begin position="6"/>
        <end position="26"/>
    </location>
</feature>
<dbReference type="Pfam" id="PF07681">
    <property type="entry name" value="DoxX"/>
    <property type="match status" value="1"/>
</dbReference>
<evidence type="ECO:0000256" key="3">
    <source>
        <dbReference type="ARBA" id="ARBA00022475"/>
    </source>
</evidence>
<keyword evidence="9" id="KW-1185">Reference proteome</keyword>
<sequence>MTSTTTNTVLLAARIMLGLLFLISGFGKTGDVAGFAGFMASGGIPAFLAWPVVLFEILGGLALILGFQTRIVALALGAFCLVSGTLYHFDPADQMQMTQFLKNLALTGGYLSLAVIGAGAWSIDGLRGGQPAHA</sequence>
<dbReference type="EMBL" id="FNPF01000005">
    <property type="protein sequence ID" value="SDY29215.1"/>
    <property type="molecule type" value="Genomic_DNA"/>
</dbReference>
<dbReference type="RefSeq" id="WP_089882245.1">
    <property type="nucleotide sequence ID" value="NZ_FNPF01000005.1"/>
</dbReference>
<evidence type="ECO:0000256" key="4">
    <source>
        <dbReference type="ARBA" id="ARBA00022692"/>
    </source>
</evidence>
<dbReference type="OrthoDB" id="9810206at2"/>
<dbReference type="InterPro" id="IPR051907">
    <property type="entry name" value="DoxX-like_oxidoreductase"/>
</dbReference>
<keyword evidence="5 7" id="KW-1133">Transmembrane helix</keyword>
<evidence type="ECO:0000256" key="7">
    <source>
        <dbReference type="SAM" id="Phobius"/>
    </source>
</evidence>
<evidence type="ECO:0000256" key="1">
    <source>
        <dbReference type="ARBA" id="ARBA00004651"/>
    </source>
</evidence>
<keyword evidence="6 7" id="KW-0472">Membrane</keyword>
<dbReference type="PANTHER" id="PTHR33452">
    <property type="entry name" value="OXIDOREDUCTASE CATD-RELATED"/>
    <property type="match status" value="1"/>
</dbReference>
<evidence type="ECO:0000313" key="9">
    <source>
        <dbReference type="Proteomes" id="UP000199286"/>
    </source>
</evidence>
<name>A0A1H3IPH8_9RHOB</name>
<keyword evidence="3" id="KW-1003">Cell membrane</keyword>
<comment type="similarity">
    <text evidence="2">Belongs to the DoxX family.</text>
</comment>
<proteinExistence type="inferred from homology"/>
<reference evidence="8 9" key="1">
    <citation type="submission" date="2016-10" db="EMBL/GenBank/DDBJ databases">
        <authorList>
            <person name="de Groot N.N."/>
        </authorList>
    </citation>
    <scope>NUCLEOTIDE SEQUENCE [LARGE SCALE GENOMIC DNA]</scope>
    <source>
        <strain evidence="8 9">DSM 26880</strain>
    </source>
</reference>
<feature type="transmembrane region" description="Helical" evidence="7">
    <location>
        <begin position="71"/>
        <end position="89"/>
    </location>
</feature>
<dbReference type="GO" id="GO:0005886">
    <property type="term" value="C:plasma membrane"/>
    <property type="evidence" value="ECO:0007669"/>
    <property type="project" value="UniProtKB-SubCell"/>
</dbReference>
<feature type="transmembrane region" description="Helical" evidence="7">
    <location>
        <begin position="101"/>
        <end position="123"/>
    </location>
</feature>
<dbReference type="AlphaFoldDB" id="A0A1H3IPH8"/>